<dbReference type="InterPro" id="IPR002885">
    <property type="entry name" value="PPR_rpt"/>
</dbReference>
<protein>
    <recommendedName>
        <fullName evidence="5">Pentatricopeptide repeat-containing protein</fullName>
    </recommendedName>
</protein>
<evidence type="ECO:0000256" key="3">
    <source>
        <dbReference type="ARBA" id="ARBA00022946"/>
    </source>
</evidence>
<comment type="similarity">
    <text evidence="1">Belongs to the PPR family. P subfamily.</text>
</comment>
<dbReference type="AlphaFoldDB" id="M7Z299"/>
<keyword evidence="3" id="KW-0809">Transit peptide</keyword>
<dbReference type="Gene3D" id="1.25.40.10">
    <property type="entry name" value="Tetratricopeptide repeat domain"/>
    <property type="match status" value="1"/>
</dbReference>
<reference evidence="4" key="1">
    <citation type="journal article" date="2013" name="Nature">
        <title>Draft genome of the wheat A-genome progenitor Triticum urartu.</title>
        <authorList>
            <person name="Ling H.Q."/>
            <person name="Zhao S."/>
            <person name="Liu D."/>
            <person name="Wang J."/>
            <person name="Sun H."/>
            <person name="Zhang C."/>
            <person name="Fan H."/>
            <person name="Li D."/>
            <person name="Dong L."/>
            <person name="Tao Y."/>
            <person name="Gao C."/>
            <person name="Wu H."/>
            <person name="Li Y."/>
            <person name="Cui Y."/>
            <person name="Guo X."/>
            <person name="Zheng S."/>
            <person name="Wang B."/>
            <person name="Yu K."/>
            <person name="Liang Q."/>
            <person name="Yang W."/>
            <person name="Lou X."/>
            <person name="Chen J."/>
            <person name="Feng M."/>
            <person name="Jian J."/>
            <person name="Zhang X."/>
            <person name="Luo G."/>
            <person name="Jiang Y."/>
            <person name="Liu J."/>
            <person name="Wang Z."/>
            <person name="Sha Y."/>
            <person name="Zhang B."/>
            <person name="Wu H."/>
            <person name="Tang D."/>
            <person name="Shen Q."/>
            <person name="Xue P."/>
            <person name="Zou S."/>
            <person name="Wang X."/>
            <person name="Liu X."/>
            <person name="Wang F."/>
            <person name="Yang Y."/>
            <person name="An X."/>
            <person name="Dong Z."/>
            <person name="Zhang K."/>
            <person name="Zhang X."/>
            <person name="Luo M.C."/>
            <person name="Dvorak J."/>
            <person name="Tong Y."/>
            <person name="Wang J."/>
            <person name="Yang H."/>
            <person name="Li Z."/>
            <person name="Wang D."/>
            <person name="Zhang A."/>
            <person name="Wang J."/>
        </authorList>
    </citation>
    <scope>NUCLEOTIDE SEQUENCE</scope>
</reference>
<dbReference type="PROSITE" id="PS51375">
    <property type="entry name" value="PPR"/>
    <property type="match status" value="2"/>
</dbReference>
<dbReference type="eggNOG" id="KOG4197">
    <property type="taxonomic scope" value="Eukaryota"/>
</dbReference>
<evidence type="ECO:0000313" key="4">
    <source>
        <dbReference type="EMBL" id="EMS46490.1"/>
    </source>
</evidence>
<evidence type="ECO:0008006" key="5">
    <source>
        <dbReference type="Google" id="ProtNLM"/>
    </source>
</evidence>
<accession>M7Z299</accession>
<dbReference type="PANTHER" id="PTHR47938:SF10">
    <property type="entry name" value="TETRATRICOPEPTIDE REPEAT (TPR)-LIKE SUPERFAMILY PROTEIN"/>
    <property type="match status" value="1"/>
</dbReference>
<dbReference type="Pfam" id="PF01535">
    <property type="entry name" value="PPR"/>
    <property type="match status" value="1"/>
</dbReference>
<dbReference type="GO" id="GO:0003729">
    <property type="term" value="F:mRNA binding"/>
    <property type="evidence" value="ECO:0007669"/>
    <property type="project" value="TreeGrafter"/>
</dbReference>
<keyword evidence="2" id="KW-0677">Repeat</keyword>
<name>M7Z299_TRIUA</name>
<dbReference type="STRING" id="4572.M7Z299"/>
<dbReference type="EMBL" id="KD274152">
    <property type="protein sequence ID" value="EMS46490.1"/>
    <property type="molecule type" value="Genomic_DNA"/>
</dbReference>
<organism evidence="4">
    <name type="scientific">Triticum urartu</name>
    <name type="common">Red wild einkorn</name>
    <name type="synonym">Crithodium urartu</name>
    <dbReference type="NCBI Taxonomy" id="4572"/>
    <lineage>
        <taxon>Eukaryota</taxon>
        <taxon>Viridiplantae</taxon>
        <taxon>Streptophyta</taxon>
        <taxon>Embryophyta</taxon>
        <taxon>Tracheophyta</taxon>
        <taxon>Spermatophyta</taxon>
        <taxon>Magnoliopsida</taxon>
        <taxon>Liliopsida</taxon>
        <taxon>Poales</taxon>
        <taxon>Poaceae</taxon>
        <taxon>BOP clade</taxon>
        <taxon>Pooideae</taxon>
        <taxon>Triticodae</taxon>
        <taxon>Triticeae</taxon>
        <taxon>Triticinae</taxon>
        <taxon>Triticum</taxon>
    </lineage>
</organism>
<dbReference type="Pfam" id="PF13041">
    <property type="entry name" value="PPR_2"/>
    <property type="match status" value="1"/>
</dbReference>
<dbReference type="NCBIfam" id="TIGR00756">
    <property type="entry name" value="PPR"/>
    <property type="match status" value="2"/>
</dbReference>
<proteinExistence type="inferred from homology"/>
<dbReference type="PANTHER" id="PTHR47938">
    <property type="entry name" value="RESPIRATORY COMPLEX I CHAPERONE (CIA84), PUTATIVE (AFU_ORTHOLOGUE AFUA_2G06020)-RELATED"/>
    <property type="match status" value="1"/>
</dbReference>
<evidence type="ECO:0000256" key="1">
    <source>
        <dbReference type="ARBA" id="ARBA00007626"/>
    </source>
</evidence>
<dbReference type="InterPro" id="IPR011990">
    <property type="entry name" value="TPR-like_helical_dom_sf"/>
</dbReference>
<gene>
    <name evidence="4" type="ORF">TRIUR3_12949</name>
</gene>
<evidence type="ECO:0000256" key="2">
    <source>
        <dbReference type="ARBA" id="ARBA00022737"/>
    </source>
</evidence>
<sequence length="125" mass="13506">MAGEDTDPKSSATAALSKALELLNNSGEEWWTPSDITYSVVMHGFRREGKLKESCDVVAQMLQKGFFPTTVEINLLIHALCKEGKPAEAKDFMEQCQSKGCTINVINFTTVITAGGFGISAVFVG</sequence>